<dbReference type="KEGG" id="pfus:ADJ77_11590"/>
<evidence type="ECO:0000313" key="2">
    <source>
        <dbReference type="Proteomes" id="UP000060345"/>
    </source>
</evidence>
<accession>A0A0K1NMU2</accession>
<dbReference type="EMBL" id="CP012075">
    <property type="protein sequence ID" value="AKU70399.1"/>
    <property type="molecule type" value="Genomic_DNA"/>
</dbReference>
<name>A0A0K1NMU2_9BACT</name>
<reference evidence="1 2" key="1">
    <citation type="submission" date="2015-07" db="EMBL/GenBank/DDBJ databases">
        <authorList>
            <person name="Noorani M."/>
        </authorList>
    </citation>
    <scope>NUCLEOTIDE SEQUENCE [LARGE SCALE GENOMIC DNA]</scope>
    <source>
        <strain evidence="1 2">W1435</strain>
    </source>
</reference>
<sequence>MIFQTIVRIFKVLKRKGFLWGRMIIKQVAKTVLAMLLFNFGSSAKAVRKVSTHLTDEQKKVVRNACTT</sequence>
<protein>
    <submittedName>
        <fullName evidence="1">Uncharacterized protein</fullName>
    </submittedName>
</protein>
<dbReference type="Proteomes" id="UP000060345">
    <property type="component" value="Chromosome 2"/>
</dbReference>
<organism evidence="1 2">
    <name type="scientific">Prevotella fusca JCM 17724</name>
    <dbReference type="NCBI Taxonomy" id="1236517"/>
    <lineage>
        <taxon>Bacteria</taxon>
        <taxon>Pseudomonadati</taxon>
        <taxon>Bacteroidota</taxon>
        <taxon>Bacteroidia</taxon>
        <taxon>Bacteroidales</taxon>
        <taxon>Prevotellaceae</taxon>
        <taxon>Prevotella</taxon>
    </lineage>
</organism>
<gene>
    <name evidence="1" type="ORF">ADJ77_11590</name>
</gene>
<evidence type="ECO:0000313" key="1">
    <source>
        <dbReference type="EMBL" id="AKU70399.1"/>
    </source>
</evidence>
<proteinExistence type="predicted"/>
<dbReference type="AlphaFoldDB" id="A0A0K1NMU2"/>